<keyword evidence="2" id="KW-1185">Reference proteome</keyword>
<sequence>MTLESVADHVRVPETRYAPASFTESCAMLEATIRQALVHAEHPDANTLSRRVVLKATTAPEGARAFTAADCTLRELLSRFASTWNISASFSGNQILLSRK</sequence>
<reference evidence="1 2" key="1">
    <citation type="submission" date="2020-08" db="EMBL/GenBank/DDBJ databases">
        <title>Genomic Encyclopedia of Type Strains, Phase IV (KMG-IV): sequencing the most valuable type-strain genomes for metagenomic binning, comparative biology and taxonomic classification.</title>
        <authorList>
            <person name="Goeker M."/>
        </authorList>
    </citation>
    <scope>NUCLEOTIDE SEQUENCE [LARGE SCALE GENOMIC DNA]</scope>
    <source>
        <strain evidence="1 2">DSM 12252</strain>
    </source>
</reference>
<dbReference type="AlphaFoldDB" id="A0A7W7YH24"/>
<name>A0A7W7YH24_9BACT</name>
<gene>
    <name evidence="1" type="ORF">HNQ65_005329</name>
</gene>
<dbReference type="RefSeq" id="WP_184344786.1">
    <property type="nucleotide sequence ID" value="NZ_JACHIG010000025.1"/>
</dbReference>
<evidence type="ECO:0000313" key="1">
    <source>
        <dbReference type="EMBL" id="MBB5035715.1"/>
    </source>
</evidence>
<dbReference type="EMBL" id="JACHIG010000025">
    <property type="protein sequence ID" value="MBB5035715.1"/>
    <property type="molecule type" value="Genomic_DNA"/>
</dbReference>
<protein>
    <submittedName>
        <fullName evidence="1">Uncharacterized protein</fullName>
    </submittedName>
</protein>
<comment type="caution">
    <text evidence="1">The sequence shown here is derived from an EMBL/GenBank/DDBJ whole genome shotgun (WGS) entry which is preliminary data.</text>
</comment>
<proteinExistence type="predicted"/>
<organism evidence="1 2">
    <name type="scientific">Prosthecobacter vanneervenii</name>
    <dbReference type="NCBI Taxonomy" id="48466"/>
    <lineage>
        <taxon>Bacteria</taxon>
        <taxon>Pseudomonadati</taxon>
        <taxon>Verrucomicrobiota</taxon>
        <taxon>Verrucomicrobiia</taxon>
        <taxon>Verrucomicrobiales</taxon>
        <taxon>Verrucomicrobiaceae</taxon>
        <taxon>Prosthecobacter</taxon>
    </lineage>
</organism>
<evidence type="ECO:0000313" key="2">
    <source>
        <dbReference type="Proteomes" id="UP000590740"/>
    </source>
</evidence>
<accession>A0A7W7YH24</accession>
<dbReference type="Proteomes" id="UP000590740">
    <property type="component" value="Unassembled WGS sequence"/>
</dbReference>